<dbReference type="Proteomes" id="UP000824469">
    <property type="component" value="Unassembled WGS sequence"/>
</dbReference>
<dbReference type="OMA" id="HTNSFAC"/>
<dbReference type="EMBL" id="JAHRHJ020000009">
    <property type="protein sequence ID" value="KAH9302374.1"/>
    <property type="molecule type" value="Genomic_DNA"/>
</dbReference>
<protein>
    <recommendedName>
        <fullName evidence="2">3-beta hydroxysteroid dehydrogenase/isomerase domain-containing protein</fullName>
    </recommendedName>
</protein>
<comment type="caution">
    <text evidence="3">The sequence shown here is derived from an EMBL/GenBank/DDBJ whole genome shotgun (WGS) entry which is preliminary data.</text>
</comment>
<keyword evidence="4" id="KW-1185">Reference proteome</keyword>
<sequence>DAKNAHLKDLEGAKDGLKLLKADLLDYGSLSAAIDGCTGVFHTACPVPSHRVSDPEAEVLNPAVNGTLNVLKACSVAKVKRVIMTSSVAAIFLNPNRPMDTLLDESCWSDPEYCKAAQNWYFLSKTVSEQGAWNFSRENGLDLITICASWILGPMLQTTMNASCLSLFKLLTGEYERRDNKVIHMIDVRDCAKSHVLAYEALSAAGRYLCTAHKFKTAELIDILQRLYPQYTYPK</sequence>
<evidence type="ECO:0000259" key="2">
    <source>
        <dbReference type="Pfam" id="PF01073"/>
    </source>
</evidence>
<dbReference type="FunFam" id="3.40.50.720:FF:000085">
    <property type="entry name" value="Dihydroflavonol reductase"/>
    <property type="match status" value="1"/>
</dbReference>
<feature type="non-terminal residue" evidence="3">
    <location>
        <position position="235"/>
    </location>
</feature>
<dbReference type="GO" id="GO:0016616">
    <property type="term" value="F:oxidoreductase activity, acting on the CH-OH group of donors, NAD or NADP as acceptor"/>
    <property type="evidence" value="ECO:0007669"/>
    <property type="project" value="InterPro"/>
</dbReference>
<gene>
    <name evidence="3" type="ORF">KI387_013957</name>
</gene>
<dbReference type="SUPFAM" id="SSF51735">
    <property type="entry name" value="NAD(P)-binding Rossmann-fold domains"/>
    <property type="match status" value="1"/>
</dbReference>
<proteinExistence type="predicted"/>
<dbReference type="Gene3D" id="3.40.50.720">
    <property type="entry name" value="NAD(P)-binding Rossmann-like Domain"/>
    <property type="match status" value="1"/>
</dbReference>
<dbReference type="InterPro" id="IPR036291">
    <property type="entry name" value="NAD(P)-bd_dom_sf"/>
</dbReference>
<name>A0AA38CT40_TAXCH</name>
<dbReference type="PANTHER" id="PTHR10366">
    <property type="entry name" value="NAD DEPENDENT EPIMERASE/DEHYDRATASE"/>
    <property type="match status" value="1"/>
</dbReference>
<reference evidence="3 4" key="1">
    <citation type="journal article" date="2021" name="Nat. Plants">
        <title>The Taxus genome provides insights into paclitaxel biosynthesis.</title>
        <authorList>
            <person name="Xiong X."/>
            <person name="Gou J."/>
            <person name="Liao Q."/>
            <person name="Li Y."/>
            <person name="Zhou Q."/>
            <person name="Bi G."/>
            <person name="Li C."/>
            <person name="Du R."/>
            <person name="Wang X."/>
            <person name="Sun T."/>
            <person name="Guo L."/>
            <person name="Liang H."/>
            <person name="Lu P."/>
            <person name="Wu Y."/>
            <person name="Zhang Z."/>
            <person name="Ro D.K."/>
            <person name="Shang Y."/>
            <person name="Huang S."/>
            <person name="Yan J."/>
        </authorList>
    </citation>
    <scope>NUCLEOTIDE SEQUENCE [LARGE SCALE GENOMIC DNA]</scope>
    <source>
        <strain evidence="3">Ta-2019</strain>
    </source>
</reference>
<dbReference type="InterPro" id="IPR002225">
    <property type="entry name" value="3Beta_OHSteriod_DH/Estase"/>
</dbReference>
<feature type="non-terminal residue" evidence="3">
    <location>
        <position position="1"/>
    </location>
</feature>
<evidence type="ECO:0000313" key="4">
    <source>
        <dbReference type="Proteomes" id="UP000824469"/>
    </source>
</evidence>
<evidence type="ECO:0000256" key="1">
    <source>
        <dbReference type="ARBA" id="ARBA00023002"/>
    </source>
</evidence>
<keyword evidence="1" id="KW-0560">Oxidoreductase</keyword>
<organism evidence="3 4">
    <name type="scientific">Taxus chinensis</name>
    <name type="common">Chinese yew</name>
    <name type="synonym">Taxus wallichiana var. chinensis</name>
    <dbReference type="NCBI Taxonomy" id="29808"/>
    <lineage>
        <taxon>Eukaryota</taxon>
        <taxon>Viridiplantae</taxon>
        <taxon>Streptophyta</taxon>
        <taxon>Embryophyta</taxon>
        <taxon>Tracheophyta</taxon>
        <taxon>Spermatophyta</taxon>
        <taxon>Pinopsida</taxon>
        <taxon>Pinidae</taxon>
        <taxon>Conifers II</taxon>
        <taxon>Cupressales</taxon>
        <taxon>Taxaceae</taxon>
        <taxon>Taxus</taxon>
    </lineage>
</organism>
<evidence type="ECO:0000313" key="3">
    <source>
        <dbReference type="EMBL" id="KAH9302374.1"/>
    </source>
</evidence>
<accession>A0AA38CT40</accession>
<dbReference type="AlphaFoldDB" id="A0AA38CT40"/>
<feature type="domain" description="3-beta hydroxysteroid dehydrogenase/isomerase" evidence="2">
    <location>
        <begin position="18"/>
        <end position="204"/>
    </location>
</feature>
<dbReference type="PANTHER" id="PTHR10366:SF831">
    <property type="entry name" value="NAD-DEPENDENT EPIMERASE_DEHYDRATASE DOMAIN-CONTAINING PROTEIN"/>
    <property type="match status" value="1"/>
</dbReference>
<dbReference type="InterPro" id="IPR050425">
    <property type="entry name" value="NAD(P)_dehydrat-like"/>
</dbReference>
<dbReference type="GO" id="GO:0006694">
    <property type="term" value="P:steroid biosynthetic process"/>
    <property type="evidence" value="ECO:0007669"/>
    <property type="project" value="InterPro"/>
</dbReference>
<dbReference type="Pfam" id="PF01073">
    <property type="entry name" value="3Beta_HSD"/>
    <property type="match status" value="1"/>
</dbReference>
<dbReference type="CDD" id="cd08958">
    <property type="entry name" value="FR_SDR_e"/>
    <property type="match status" value="1"/>
</dbReference>